<keyword evidence="2" id="KW-0233">DNA recombination</keyword>
<dbReference type="InterPro" id="IPR011010">
    <property type="entry name" value="DNA_brk_join_enz"/>
</dbReference>
<dbReference type="GO" id="GO:0003677">
    <property type="term" value="F:DNA binding"/>
    <property type="evidence" value="ECO:0007669"/>
    <property type="project" value="UniProtKB-KW"/>
</dbReference>
<proteinExistence type="predicted"/>
<dbReference type="Pfam" id="PF00589">
    <property type="entry name" value="Phage_integrase"/>
    <property type="match status" value="1"/>
</dbReference>
<evidence type="ECO:0000259" key="3">
    <source>
        <dbReference type="PROSITE" id="PS51898"/>
    </source>
</evidence>
<dbReference type="SUPFAM" id="SSF56349">
    <property type="entry name" value="DNA breaking-rejoining enzymes"/>
    <property type="match status" value="1"/>
</dbReference>
<dbReference type="Gene3D" id="1.10.150.130">
    <property type="match status" value="1"/>
</dbReference>
<dbReference type="Proteomes" id="UP001171122">
    <property type="component" value="Unassembled WGS sequence"/>
</dbReference>
<evidence type="ECO:0000256" key="2">
    <source>
        <dbReference type="ARBA" id="ARBA00023172"/>
    </source>
</evidence>
<dbReference type="Gene3D" id="1.10.443.10">
    <property type="entry name" value="Intergrase catalytic core"/>
    <property type="match status" value="1"/>
</dbReference>
<dbReference type="InterPro" id="IPR010998">
    <property type="entry name" value="Integrase_recombinase_N"/>
</dbReference>
<gene>
    <name evidence="4" type="ORF">P8A28_15240</name>
</gene>
<comment type="caution">
    <text evidence="4">The sequence shown here is derived from an EMBL/GenBank/DDBJ whole genome shotgun (WGS) entry which is preliminary data.</text>
</comment>
<dbReference type="GO" id="GO:0015074">
    <property type="term" value="P:DNA integration"/>
    <property type="evidence" value="ECO:0007669"/>
    <property type="project" value="InterPro"/>
</dbReference>
<keyword evidence="1" id="KW-0238">DNA-binding</keyword>
<protein>
    <submittedName>
        <fullName evidence="4">Tyrosine-type recombinase/integrase</fullName>
    </submittedName>
</protein>
<feature type="domain" description="Tyr recombinase" evidence="3">
    <location>
        <begin position="165"/>
        <end position="337"/>
    </location>
</feature>
<dbReference type="AlphaFoldDB" id="A0AAW7BDT2"/>
<reference evidence="4" key="1">
    <citation type="journal article" date="2023" name="Front. Microbiol.">
        <title>Isolation of Brucella inopinata from a White's tree frog (Litoria caerulea): pose exotic frogs a potential risk to human health?</title>
        <authorList>
            <person name="Scholz H.C."/>
            <person name="Heckers K.O."/>
            <person name="Appelt S."/>
            <person name="Geier-Doemling D."/>
            <person name="Schlegel P."/>
            <person name="Wattam A.R."/>
        </authorList>
    </citation>
    <scope>NUCLEOTIDE SEQUENCE</scope>
    <source>
        <strain evidence="4">FO700662</strain>
    </source>
</reference>
<evidence type="ECO:0000313" key="4">
    <source>
        <dbReference type="EMBL" id="MDL2334264.1"/>
    </source>
</evidence>
<keyword evidence="5" id="KW-1185">Reference proteome</keyword>
<organism evidence="4 5">
    <name type="scientific">Brucella inopinata</name>
    <dbReference type="NCBI Taxonomy" id="1218315"/>
    <lineage>
        <taxon>Bacteria</taxon>
        <taxon>Pseudomonadati</taxon>
        <taxon>Pseudomonadota</taxon>
        <taxon>Alphaproteobacteria</taxon>
        <taxon>Hyphomicrobiales</taxon>
        <taxon>Brucellaceae</taxon>
        <taxon>Brucella/Ochrobactrum group</taxon>
        <taxon>Brucella</taxon>
    </lineage>
</organism>
<accession>A0AAW7BDT2</accession>
<dbReference type="GO" id="GO:0006310">
    <property type="term" value="P:DNA recombination"/>
    <property type="evidence" value="ECO:0007669"/>
    <property type="project" value="UniProtKB-KW"/>
</dbReference>
<sequence length="337" mass="38447">MKVELVGVHKVKATRPNGDVVEYYYAWRGGPRMKSKPDTPAFMHEYLRLTRDRKIAEAKPKTLAWLVSEYLASADYQKLSVNTKRDYERMTGVISIKFGTLPVQALEARGARRLFMDWRDEMRATPRSADLHITVLARIMSWAKNREIIIRNPLEKAGKLHKSNRKDIIWMPSQLSKFLNEAPAHLSDVVKMALWTMQRKGDVLGMPTIAYSDDLLWITQGKTGARVRIKPADEILPILRTAKEKNRTRVLANSFGDMWTSSGFDSSFKKEMNRLEIKGVTFHDLRGTAITYAYANGMDVERIAEISGHSKSECETIIRRNYLAGGDVIEAIRKGTQ</sequence>
<evidence type="ECO:0000313" key="5">
    <source>
        <dbReference type="Proteomes" id="UP001171122"/>
    </source>
</evidence>
<dbReference type="InterPro" id="IPR002104">
    <property type="entry name" value="Integrase_catalytic"/>
</dbReference>
<dbReference type="InterPro" id="IPR013762">
    <property type="entry name" value="Integrase-like_cat_sf"/>
</dbReference>
<name>A0AAW7BDT2_9HYPH</name>
<dbReference type="PROSITE" id="PS51898">
    <property type="entry name" value="TYR_RECOMBINASE"/>
    <property type="match status" value="1"/>
</dbReference>
<dbReference type="RefSeq" id="WP_029101145.1">
    <property type="nucleotide sequence ID" value="NZ_JARQXC010000036.1"/>
</dbReference>
<dbReference type="EMBL" id="JARQXC010000036">
    <property type="protein sequence ID" value="MDL2334264.1"/>
    <property type="molecule type" value="Genomic_DNA"/>
</dbReference>
<evidence type="ECO:0000256" key="1">
    <source>
        <dbReference type="ARBA" id="ARBA00023125"/>
    </source>
</evidence>